<protein>
    <submittedName>
        <fullName evidence="2">Uncharacterized protein</fullName>
    </submittedName>
</protein>
<evidence type="ECO:0000313" key="2">
    <source>
        <dbReference type="EMBL" id="MDF2256715.1"/>
    </source>
</evidence>
<organism evidence="2 3">
    <name type="scientific">Streptantibioticus ferralitis</name>
    <dbReference type="NCBI Taxonomy" id="236510"/>
    <lineage>
        <taxon>Bacteria</taxon>
        <taxon>Bacillati</taxon>
        <taxon>Actinomycetota</taxon>
        <taxon>Actinomycetes</taxon>
        <taxon>Kitasatosporales</taxon>
        <taxon>Streptomycetaceae</taxon>
        <taxon>Streptantibioticus</taxon>
    </lineage>
</organism>
<reference evidence="2 3" key="1">
    <citation type="submission" date="2023-03" db="EMBL/GenBank/DDBJ databases">
        <title>Draft genome sequence of type strain Streptomyces ferralitis JCM 14344.</title>
        <authorList>
            <person name="Klaysubun C."/>
            <person name="Duangmal K."/>
        </authorList>
    </citation>
    <scope>NUCLEOTIDE SEQUENCE [LARGE SCALE GENOMIC DNA]</scope>
    <source>
        <strain evidence="2 3">JCM 14344</strain>
    </source>
</reference>
<keyword evidence="1" id="KW-1133">Transmembrane helix</keyword>
<accession>A0ABT5YYU4</accession>
<comment type="caution">
    <text evidence="2">The sequence shown here is derived from an EMBL/GenBank/DDBJ whole genome shotgun (WGS) entry which is preliminary data.</text>
</comment>
<feature type="transmembrane region" description="Helical" evidence="1">
    <location>
        <begin position="35"/>
        <end position="55"/>
    </location>
</feature>
<name>A0ABT5YYU4_9ACTN</name>
<sequence>MTDTYRGDVTSQCGKAAKSRWCGRVDSDKLRRMDWMPLLSTLTGALIGITATLTADRNRWRREESRHALELRREVYTEYVSALKATGEEIRAVALGDHMSESARDAAVREAFRSTGVYTASERLWLVGPPQVVAAGNEAFHGLRRIRDAYARGVAVGSDEDAPLIAQRRTAMARMRDLMREDLGIGPLGIE</sequence>
<dbReference type="RefSeq" id="WP_275813412.1">
    <property type="nucleotide sequence ID" value="NZ_BAAANM010000001.1"/>
</dbReference>
<keyword evidence="3" id="KW-1185">Reference proteome</keyword>
<evidence type="ECO:0000313" key="3">
    <source>
        <dbReference type="Proteomes" id="UP001220022"/>
    </source>
</evidence>
<keyword evidence="1" id="KW-0812">Transmembrane</keyword>
<proteinExistence type="predicted"/>
<dbReference type="Proteomes" id="UP001220022">
    <property type="component" value="Unassembled WGS sequence"/>
</dbReference>
<dbReference type="EMBL" id="JARHTQ010000007">
    <property type="protein sequence ID" value="MDF2256715.1"/>
    <property type="molecule type" value="Genomic_DNA"/>
</dbReference>
<gene>
    <name evidence="2" type="ORF">P2L57_13550</name>
</gene>
<evidence type="ECO:0000256" key="1">
    <source>
        <dbReference type="SAM" id="Phobius"/>
    </source>
</evidence>
<keyword evidence="1" id="KW-0472">Membrane</keyword>